<evidence type="ECO:0000256" key="1">
    <source>
        <dbReference type="SAM" id="MobiDB-lite"/>
    </source>
</evidence>
<accession>A0A562LAP7</accession>
<feature type="compositionally biased region" description="Low complexity" evidence="1">
    <location>
        <begin position="254"/>
        <end position="272"/>
    </location>
</feature>
<name>A0A562LAP7_9GAMM</name>
<evidence type="ECO:0008006" key="4">
    <source>
        <dbReference type="Google" id="ProtNLM"/>
    </source>
</evidence>
<evidence type="ECO:0000313" key="3">
    <source>
        <dbReference type="Proteomes" id="UP000315167"/>
    </source>
</evidence>
<reference evidence="2 3" key="1">
    <citation type="journal article" date="2015" name="Stand. Genomic Sci.">
        <title>Genomic Encyclopedia of Bacterial and Archaeal Type Strains, Phase III: the genomes of soil and plant-associated and newly described type strains.</title>
        <authorList>
            <person name="Whitman W.B."/>
            <person name="Woyke T."/>
            <person name="Klenk H.P."/>
            <person name="Zhou Y."/>
            <person name="Lilburn T.G."/>
            <person name="Beck B.J."/>
            <person name="De Vos P."/>
            <person name="Vandamme P."/>
            <person name="Eisen J.A."/>
            <person name="Garrity G."/>
            <person name="Hugenholtz P."/>
            <person name="Kyrpides N.C."/>
        </authorList>
    </citation>
    <scope>NUCLEOTIDE SEQUENCE [LARGE SCALE GENOMIC DNA]</scope>
    <source>
        <strain evidence="2 3">CGMCC 1.10821</strain>
    </source>
</reference>
<evidence type="ECO:0000313" key="2">
    <source>
        <dbReference type="EMBL" id="TWI04636.1"/>
    </source>
</evidence>
<comment type="caution">
    <text evidence="2">The sequence shown here is derived from an EMBL/GenBank/DDBJ whole genome shotgun (WGS) entry which is preliminary data.</text>
</comment>
<feature type="region of interest" description="Disordered" evidence="1">
    <location>
        <begin position="34"/>
        <end position="61"/>
    </location>
</feature>
<dbReference type="Proteomes" id="UP000315167">
    <property type="component" value="Unassembled WGS sequence"/>
</dbReference>
<feature type="region of interest" description="Disordered" evidence="1">
    <location>
        <begin position="234"/>
        <end position="272"/>
    </location>
</feature>
<dbReference type="EMBL" id="VLKN01000002">
    <property type="protein sequence ID" value="TWI04636.1"/>
    <property type="molecule type" value="Genomic_DNA"/>
</dbReference>
<organism evidence="2 3">
    <name type="scientific">Luteimonas cucumeris</name>
    <dbReference type="NCBI Taxonomy" id="985012"/>
    <lineage>
        <taxon>Bacteria</taxon>
        <taxon>Pseudomonadati</taxon>
        <taxon>Pseudomonadota</taxon>
        <taxon>Gammaproteobacteria</taxon>
        <taxon>Lysobacterales</taxon>
        <taxon>Lysobacteraceae</taxon>
        <taxon>Luteimonas</taxon>
    </lineage>
</organism>
<protein>
    <recommendedName>
        <fullName evidence="4">DUF4329 domain-containing protein</fullName>
    </recommendedName>
</protein>
<sequence>MRPVGWHIGLLQATRDENMRIDDGGMHRLALHHMDRPELRRPSHGSGQIDGGKGHPPERDDLEFGYFGADGSQYARQREVLQEGEDGATFLRERFYPVSGDRLLSTDAGIDTVVIETGDGDDVVAIFSGRPNANGDRVVDVAINGVLYTLTLAPGQTLEVRTSDGDDGVFVDPETSALLGSEGADTPVYVDTGTGADFTTPGAAATDPDAISQVVTAGIPQILAVDAESPPAVVEAPTSSSLPAPPIAVPPSAPDATTTATSVPASSSVSANPVPATPAITTAPDFVPNAGSLVDSPVFQVLPQHQQALLRGGLEAGGDSSSSWLARAGTLVGSAEFQAMTPEQQSAAIGSLTVEQVFRSGGENQLVGPFPSADAAARAALDFANQQTAGDDLERGGLIFFDPDSGSYYVSTPVTGDTHDIDPATFPEPSDISDLPVVAFYHTHPDMASVSGLPQVSVDTNGDGFSDVDVSTLESGRYGSTAYLGSSTGIVFKLVSEGTSPADPTVDQAGIR</sequence>
<gene>
    <name evidence="2" type="ORF">IP90_00769</name>
</gene>
<dbReference type="AlphaFoldDB" id="A0A562LAP7"/>
<keyword evidence="3" id="KW-1185">Reference proteome</keyword>
<feature type="compositionally biased region" description="Pro residues" evidence="1">
    <location>
        <begin position="243"/>
        <end position="253"/>
    </location>
</feature>
<proteinExistence type="predicted"/>